<feature type="region of interest" description="Disordered" evidence="5">
    <location>
        <begin position="50"/>
        <end position="113"/>
    </location>
</feature>
<comment type="similarity">
    <text evidence="4">Belongs to the CRWN family.</text>
</comment>
<dbReference type="PANTHER" id="PTHR31908">
    <property type="entry name" value="PROTEIN CROWDED NUCLEI 4"/>
    <property type="match status" value="1"/>
</dbReference>
<keyword evidence="2" id="KW-0539">Nucleus</keyword>
<evidence type="ECO:0000313" key="7">
    <source>
        <dbReference type="Proteomes" id="UP000306102"/>
    </source>
</evidence>
<protein>
    <submittedName>
        <fullName evidence="6">Uncharacterized protein</fullName>
    </submittedName>
</protein>
<dbReference type="EMBL" id="SDRB02000966">
    <property type="protein sequence ID" value="THG22096.1"/>
    <property type="molecule type" value="Genomic_DNA"/>
</dbReference>
<keyword evidence="1" id="KW-0175">Coiled coil</keyword>
<sequence>MGSKVQDFPEDSQQSELRSNRRKPGRKPKVGIHKMRSVKAVVEDAKIILGETLQPNDSAHINEESRGDSSHAEKAAGTTARKQHRAQTSRITGSEHDDNDSKGHSESVNAGDVGRDGRQLLQLHKLRGKNVIISDDTRCKCLVFCSLNRTARCGDGYRTD</sequence>
<evidence type="ECO:0000256" key="3">
    <source>
        <dbReference type="ARBA" id="ARBA00024186"/>
    </source>
</evidence>
<accession>A0A4S4EZZ4</accession>
<evidence type="ECO:0000256" key="4">
    <source>
        <dbReference type="ARBA" id="ARBA00024208"/>
    </source>
</evidence>
<evidence type="ECO:0000313" key="6">
    <source>
        <dbReference type="EMBL" id="THG22096.1"/>
    </source>
</evidence>
<name>A0A4S4EZZ4_CAMSN</name>
<dbReference type="InterPro" id="IPR040418">
    <property type="entry name" value="CRWN"/>
</dbReference>
<feature type="region of interest" description="Disordered" evidence="5">
    <location>
        <begin position="1"/>
        <end position="37"/>
    </location>
</feature>
<feature type="compositionally biased region" description="Basic residues" evidence="5">
    <location>
        <begin position="20"/>
        <end position="37"/>
    </location>
</feature>
<keyword evidence="7" id="KW-1185">Reference proteome</keyword>
<organism evidence="6 7">
    <name type="scientific">Camellia sinensis var. sinensis</name>
    <name type="common">China tea</name>
    <dbReference type="NCBI Taxonomy" id="542762"/>
    <lineage>
        <taxon>Eukaryota</taxon>
        <taxon>Viridiplantae</taxon>
        <taxon>Streptophyta</taxon>
        <taxon>Embryophyta</taxon>
        <taxon>Tracheophyta</taxon>
        <taxon>Spermatophyta</taxon>
        <taxon>Magnoliopsida</taxon>
        <taxon>eudicotyledons</taxon>
        <taxon>Gunneridae</taxon>
        <taxon>Pentapetalae</taxon>
        <taxon>asterids</taxon>
        <taxon>Ericales</taxon>
        <taxon>Theaceae</taxon>
        <taxon>Camellia</taxon>
    </lineage>
</organism>
<dbReference type="STRING" id="542762.A0A4S4EZZ4"/>
<dbReference type="AlphaFoldDB" id="A0A4S4EZZ4"/>
<evidence type="ECO:0000256" key="2">
    <source>
        <dbReference type="ARBA" id="ARBA00023242"/>
    </source>
</evidence>
<feature type="compositionally biased region" description="Basic and acidic residues" evidence="5">
    <location>
        <begin position="93"/>
        <end position="105"/>
    </location>
</feature>
<reference evidence="6 7" key="1">
    <citation type="journal article" date="2018" name="Proc. Natl. Acad. Sci. U.S.A.">
        <title>Draft genome sequence of Camellia sinensis var. sinensis provides insights into the evolution of the tea genome and tea quality.</title>
        <authorList>
            <person name="Wei C."/>
            <person name="Yang H."/>
            <person name="Wang S."/>
            <person name="Zhao J."/>
            <person name="Liu C."/>
            <person name="Gao L."/>
            <person name="Xia E."/>
            <person name="Lu Y."/>
            <person name="Tai Y."/>
            <person name="She G."/>
            <person name="Sun J."/>
            <person name="Cao H."/>
            <person name="Tong W."/>
            <person name="Gao Q."/>
            <person name="Li Y."/>
            <person name="Deng W."/>
            <person name="Jiang X."/>
            <person name="Wang W."/>
            <person name="Chen Q."/>
            <person name="Zhang S."/>
            <person name="Li H."/>
            <person name="Wu J."/>
            <person name="Wang P."/>
            <person name="Li P."/>
            <person name="Shi C."/>
            <person name="Zheng F."/>
            <person name="Jian J."/>
            <person name="Huang B."/>
            <person name="Shan D."/>
            <person name="Shi M."/>
            <person name="Fang C."/>
            <person name="Yue Y."/>
            <person name="Li F."/>
            <person name="Li D."/>
            <person name="Wei S."/>
            <person name="Han B."/>
            <person name="Jiang C."/>
            <person name="Yin Y."/>
            <person name="Xia T."/>
            <person name="Zhang Z."/>
            <person name="Bennetzen J.L."/>
            <person name="Zhao S."/>
            <person name="Wan X."/>
        </authorList>
    </citation>
    <scope>NUCLEOTIDE SEQUENCE [LARGE SCALE GENOMIC DNA]</scope>
    <source>
        <strain evidence="7">cv. Shuchazao</strain>
        <tissue evidence="6">Leaf</tissue>
    </source>
</reference>
<evidence type="ECO:0000256" key="1">
    <source>
        <dbReference type="ARBA" id="ARBA00023054"/>
    </source>
</evidence>
<dbReference type="GO" id="GO:0005652">
    <property type="term" value="C:nuclear lamina"/>
    <property type="evidence" value="ECO:0007669"/>
    <property type="project" value="UniProtKB-SubCell"/>
</dbReference>
<dbReference type="Proteomes" id="UP000306102">
    <property type="component" value="Unassembled WGS sequence"/>
</dbReference>
<dbReference type="GO" id="GO:0006997">
    <property type="term" value="P:nucleus organization"/>
    <property type="evidence" value="ECO:0007669"/>
    <property type="project" value="InterPro"/>
</dbReference>
<dbReference type="PANTHER" id="PTHR31908:SF9">
    <property type="entry name" value="PROTEIN CROWDED NUCLEI 3"/>
    <property type="match status" value="1"/>
</dbReference>
<comment type="caution">
    <text evidence="6">The sequence shown here is derived from an EMBL/GenBank/DDBJ whole genome shotgun (WGS) entry which is preliminary data.</text>
</comment>
<gene>
    <name evidence="6" type="ORF">TEA_000490</name>
</gene>
<proteinExistence type="inferred from homology"/>
<evidence type="ECO:0000256" key="5">
    <source>
        <dbReference type="SAM" id="MobiDB-lite"/>
    </source>
</evidence>
<feature type="compositionally biased region" description="Basic and acidic residues" evidence="5">
    <location>
        <begin position="60"/>
        <end position="74"/>
    </location>
</feature>
<comment type="subcellular location">
    <subcellularLocation>
        <location evidence="3">Nucleus lamina</location>
    </subcellularLocation>
</comment>